<reference evidence="5" key="1">
    <citation type="submission" date="2023-03" db="EMBL/GenBank/DDBJ databases">
        <title>Complete genome of Cladonia borealis.</title>
        <authorList>
            <person name="Park H."/>
        </authorList>
    </citation>
    <scope>NUCLEOTIDE SEQUENCE</scope>
    <source>
        <strain evidence="5">ANT050790</strain>
    </source>
</reference>
<dbReference type="Gene3D" id="2.60.40.10">
    <property type="entry name" value="Immunoglobulins"/>
    <property type="match status" value="1"/>
</dbReference>
<proteinExistence type="predicted"/>
<dbReference type="Proteomes" id="UP001166286">
    <property type="component" value="Unassembled WGS sequence"/>
</dbReference>
<keyword evidence="1" id="KW-0732">Signal</keyword>
<feature type="compositionally biased region" description="Polar residues" evidence="2">
    <location>
        <begin position="80"/>
        <end position="91"/>
    </location>
</feature>
<dbReference type="PANTHER" id="PTHR32208">
    <property type="entry name" value="SECRETED PROTEIN-RELATED"/>
    <property type="match status" value="1"/>
</dbReference>
<gene>
    <name evidence="5" type="ORF">JMJ35_009763</name>
</gene>
<feature type="domain" description="Glyoxal oxidase N-terminal" evidence="3">
    <location>
        <begin position="324"/>
        <end position="418"/>
    </location>
</feature>
<evidence type="ECO:0008006" key="7">
    <source>
        <dbReference type="Google" id="ProtNLM"/>
    </source>
</evidence>
<dbReference type="Pfam" id="PF09118">
    <property type="entry name" value="GO-like_E_set"/>
    <property type="match status" value="1"/>
</dbReference>
<dbReference type="EMBL" id="JAFEKC020000022">
    <property type="protein sequence ID" value="KAK0507874.1"/>
    <property type="molecule type" value="Genomic_DNA"/>
</dbReference>
<dbReference type="SUPFAM" id="SSF81296">
    <property type="entry name" value="E set domains"/>
    <property type="match status" value="1"/>
</dbReference>
<name>A0AA39QTZ0_9LECA</name>
<dbReference type="InterPro" id="IPR009880">
    <property type="entry name" value="Glyoxal_oxidase_N"/>
</dbReference>
<feature type="domain" description="Galactose oxidase-like Early set" evidence="4">
    <location>
        <begin position="450"/>
        <end position="545"/>
    </location>
</feature>
<dbReference type="Pfam" id="PF07250">
    <property type="entry name" value="Glyoxal_oxid_N"/>
    <property type="match status" value="1"/>
</dbReference>
<dbReference type="InterPro" id="IPR037293">
    <property type="entry name" value="Gal_Oxidase_central_sf"/>
</dbReference>
<accession>A0AA39QTZ0</accession>
<dbReference type="InterPro" id="IPR015202">
    <property type="entry name" value="GO-like_E_set"/>
</dbReference>
<evidence type="ECO:0000256" key="2">
    <source>
        <dbReference type="SAM" id="MobiDB-lite"/>
    </source>
</evidence>
<organism evidence="5 6">
    <name type="scientific">Cladonia borealis</name>
    <dbReference type="NCBI Taxonomy" id="184061"/>
    <lineage>
        <taxon>Eukaryota</taxon>
        <taxon>Fungi</taxon>
        <taxon>Dikarya</taxon>
        <taxon>Ascomycota</taxon>
        <taxon>Pezizomycotina</taxon>
        <taxon>Lecanoromycetes</taxon>
        <taxon>OSLEUM clade</taxon>
        <taxon>Lecanoromycetidae</taxon>
        <taxon>Lecanorales</taxon>
        <taxon>Lecanorineae</taxon>
        <taxon>Cladoniaceae</taxon>
        <taxon>Cladonia</taxon>
    </lineage>
</organism>
<dbReference type="PANTHER" id="PTHR32208:SF21">
    <property type="entry name" value="LOW QUALITY PROTEIN: ALDEHYDE OXIDASE GLOX-LIKE"/>
    <property type="match status" value="1"/>
</dbReference>
<evidence type="ECO:0000259" key="4">
    <source>
        <dbReference type="Pfam" id="PF09118"/>
    </source>
</evidence>
<dbReference type="InterPro" id="IPR011043">
    <property type="entry name" value="Gal_Oxase/kelch_b-propeller"/>
</dbReference>
<dbReference type="AlphaFoldDB" id="A0AA39QTZ0"/>
<evidence type="ECO:0000256" key="1">
    <source>
        <dbReference type="ARBA" id="ARBA00022729"/>
    </source>
</evidence>
<feature type="region of interest" description="Disordered" evidence="2">
    <location>
        <begin position="69"/>
        <end position="98"/>
    </location>
</feature>
<keyword evidence="6" id="KW-1185">Reference proteome</keyword>
<dbReference type="InterPro" id="IPR014756">
    <property type="entry name" value="Ig_E-set"/>
</dbReference>
<dbReference type="CDD" id="cd02851">
    <property type="entry name" value="E_set_GO_C"/>
    <property type="match status" value="1"/>
</dbReference>
<sequence>MTREEKGRWTDVVNPEFNGVLVHASLLPNGKVLYWGRRQNPKALPPESLDQNFTKAFVWDPPTWVAPPWDPSTKKFGESKSAQISGESTPANKGRAWDPTTKVLKPAPDPPLGPLNVDGTETVNLFCSGHCFLPDGNLLVVGGHIKDNWGLRQTSIYNYQANEFSSQTEMNNGRWYPSALPLPDGRVLAISGSYNNGLVTINNIPQIWSPNDPNGWIEVAAPPFPLPLYPRVHLDPNGRRIFMAGPLEKSWYLELKDDKGNDSKTQVEVGKNTHLVLGKWTDAGVERKAGQRDYAPSVMYDSGKILYIGGGNKDEDGPTTEAEYIDLNAKSLEWKMTHMNTQRRQFNATVLPDGTVLVSGGTKGEGFNNLLEPNPVHEAELWNPVNDTWTRMAVEKSNRCYHSVALLLPDGRVLSAGGGEYDGADPPKNAPGNLTDGQLFEPPYLFKGPRPIIESAPKEIHYGKPFPITVGTSDSIKRVSLVRLGSVTHCRNMNQSLMFLEPLTPASPTMMVPAPANENLAPPGYYMLFVLNKEDVPSVASMVRVAPAPAETSTPPMRVANIAPHTAVAKQVQPTLLDHNERIITEQARPPVVVGLTPVCPYGLGGCWGGAHDALQRLDNIDVVRPVPDQADSVAFVYLQQDILPDVDLWRGEFEKATNKGYDMRGVEMTVSGVVTKKQSGADEQLTLAGNSTRPQLVLAPFQATSQLKWDMAAQAPKPITDAEAGAYKQLSATLADHPTGVTVQVTGTLQKQGANEFSLDVRDFEVTA</sequence>
<evidence type="ECO:0000313" key="6">
    <source>
        <dbReference type="Proteomes" id="UP001166286"/>
    </source>
</evidence>
<evidence type="ECO:0000259" key="3">
    <source>
        <dbReference type="Pfam" id="PF07250"/>
    </source>
</evidence>
<evidence type="ECO:0000313" key="5">
    <source>
        <dbReference type="EMBL" id="KAK0507874.1"/>
    </source>
</evidence>
<dbReference type="InterPro" id="IPR013783">
    <property type="entry name" value="Ig-like_fold"/>
</dbReference>
<protein>
    <recommendedName>
        <fullName evidence="7">Galactose oxidase-like Early set domain-containing protein</fullName>
    </recommendedName>
</protein>
<dbReference type="Gene3D" id="2.130.10.80">
    <property type="entry name" value="Galactose oxidase/kelch, beta-propeller"/>
    <property type="match status" value="1"/>
</dbReference>
<dbReference type="SUPFAM" id="SSF50965">
    <property type="entry name" value="Galactose oxidase, central domain"/>
    <property type="match status" value="1"/>
</dbReference>
<comment type="caution">
    <text evidence="5">The sequence shown here is derived from an EMBL/GenBank/DDBJ whole genome shotgun (WGS) entry which is preliminary data.</text>
</comment>